<dbReference type="AlphaFoldDB" id="A0A381YWK7"/>
<dbReference type="EMBL" id="UINC01019158">
    <property type="protein sequence ID" value="SVA80973.1"/>
    <property type="molecule type" value="Genomic_DNA"/>
</dbReference>
<feature type="transmembrane region" description="Helical" evidence="2">
    <location>
        <begin position="57"/>
        <end position="75"/>
    </location>
</feature>
<keyword evidence="2" id="KW-0472">Membrane</keyword>
<dbReference type="GO" id="GO:0009103">
    <property type="term" value="P:lipopolysaccharide biosynthetic process"/>
    <property type="evidence" value="ECO:0007669"/>
    <property type="project" value="TreeGrafter"/>
</dbReference>
<organism evidence="4">
    <name type="scientific">marine metagenome</name>
    <dbReference type="NCBI Taxonomy" id="408172"/>
    <lineage>
        <taxon>unclassified sequences</taxon>
        <taxon>metagenomes</taxon>
        <taxon>ecological metagenomes</taxon>
    </lineage>
</organism>
<dbReference type="CDD" id="cd03801">
    <property type="entry name" value="GT4_PimA-like"/>
    <property type="match status" value="1"/>
</dbReference>
<keyword evidence="2" id="KW-1133">Transmembrane helix</keyword>
<name>A0A381YWK7_9ZZZZ</name>
<dbReference type="Pfam" id="PF00534">
    <property type="entry name" value="Glycos_transf_1"/>
    <property type="match status" value="1"/>
</dbReference>
<reference evidence="4" key="1">
    <citation type="submission" date="2018-05" db="EMBL/GenBank/DDBJ databases">
        <authorList>
            <person name="Lanie J.A."/>
            <person name="Ng W.-L."/>
            <person name="Kazmierczak K.M."/>
            <person name="Andrzejewski T.M."/>
            <person name="Davidsen T.M."/>
            <person name="Wayne K.J."/>
            <person name="Tettelin H."/>
            <person name="Glass J.I."/>
            <person name="Rusch D."/>
            <person name="Podicherti R."/>
            <person name="Tsui H.-C.T."/>
            <person name="Winkler M.E."/>
        </authorList>
    </citation>
    <scope>NUCLEOTIDE SEQUENCE</scope>
</reference>
<evidence type="ECO:0000313" key="4">
    <source>
        <dbReference type="EMBL" id="SVA80973.1"/>
    </source>
</evidence>
<keyword evidence="2" id="KW-0812">Transmembrane</keyword>
<sequence>MTSPNPKVLLFSTQKQSFIEDDVRLLEEFSDVKWICAHGLFTAVRIKWSMLFSDVGIAWFASVYSAILVFTARFLRKTSIIIVGGADLITDSHLGYGLLLSPWKRPFIRYALRRATHVLPTSEYLRRAALEVGEYEGDNLSTVPPGLDSNFWQPGGQKENIVLTVAKCTTKDRIKIKGVDLLLQVAEKMSETSFQLIGVEENFLSKNSFFVPKNVVVSPSMSQQKLLSYYQRSAVYCQLSRVESFGIATAEAMLCGCIPVVTDVGGLSETIGDIGHTVPPENVGAASEAIHKALKEVNSSSGEKLRNRAAEKFTVEQRKESFKAMVFS</sequence>
<dbReference type="SUPFAM" id="SSF53756">
    <property type="entry name" value="UDP-Glycosyltransferase/glycogen phosphorylase"/>
    <property type="match status" value="1"/>
</dbReference>
<dbReference type="Gene3D" id="3.40.50.2000">
    <property type="entry name" value="Glycogen Phosphorylase B"/>
    <property type="match status" value="2"/>
</dbReference>
<evidence type="ECO:0000259" key="3">
    <source>
        <dbReference type="Pfam" id="PF00534"/>
    </source>
</evidence>
<accession>A0A381YWK7</accession>
<proteinExistence type="predicted"/>
<dbReference type="PANTHER" id="PTHR46401">
    <property type="entry name" value="GLYCOSYLTRANSFERASE WBBK-RELATED"/>
    <property type="match status" value="1"/>
</dbReference>
<gene>
    <name evidence="4" type="ORF">METZ01_LOCUS133827</name>
</gene>
<dbReference type="GO" id="GO:0016757">
    <property type="term" value="F:glycosyltransferase activity"/>
    <property type="evidence" value="ECO:0007669"/>
    <property type="project" value="InterPro"/>
</dbReference>
<dbReference type="InterPro" id="IPR001296">
    <property type="entry name" value="Glyco_trans_1"/>
</dbReference>
<dbReference type="PANTHER" id="PTHR46401:SF2">
    <property type="entry name" value="GLYCOSYLTRANSFERASE WBBK-RELATED"/>
    <property type="match status" value="1"/>
</dbReference>
<evidence type="ECO:0000256" key="2">
    <source>
        <dbReference type="SAM" id="Phobius"/>
    </source>
</evidence>
<protein>
    <recommendedName>
        <fullName evidence="3">Glycosyl transferase family 1 domain-containing protein</fullName>
    </recommendedName>
</protein>
<feature type="domain" description="Glycosyl transferase family 1" evidence="3">
    <location>
        <begin position="175"/>
        <end position="308"/>
    </location>
</feature>
<evidence type="ECO:0000256" key="1">
    <source>
        <dbReference type="ARBA" id="ARBA00022679"/>
    </source>
</evidence>
<keyword evidence="1" id="KW-0808">Transferase</keyword>